<dbReference type="InterPro" id="IPR006035">
    <property type="entry name" value="Ureohydrolase"/>
</dbReference>
<dbReference type="GO" id="GO:0033389">
    <property type="term" value="P:putrescine biosynthetic process from arginine, via agmatine"/>
    <property type="evidence" value="ECO:0007669"/>
    <property type="project" value="TreeGrafter"/>
</dbReference>
<dbReference type="PIRSF" id="PIRSF036979">
    <property type="entry name" value="Arginase"/>
    <property type="match status" value="1"/>
</dbReference>
<organism evidence="6 7">
    <name type="scientific">Alkalicaulis satelles</name>
    <dbReference type="NCBI Taxonomy" id="2609175"/>
    <lineage>
        <taxon>Bacteria</taxon>
        <taxon>Pseudomonadati</taxon>
        <taxon>Pseudomonadota</taxon>
        <taxon>Alphaproteobacteria</taxon>
        <taxon>Maricaulales</taxon>
        <taxon>Maricaulaceae</taxon>
        <taxon>Alkalicaulis</taxon>
    </lineage>
</organism>
<name>A0A5M6ZM67_9PROT</name>
<dbReference type="Pfam" id="PF00491">
    <property type="entry name" value="Arginase"/>
    <property type="match status" value="1"/>
</dbReference>
<dbReference type="PANTHER" id="PTHR11358:SF35">
    <property type="entry name" value="FORMIMIDOYLGLUTAMASE"/>
    <property type="match status" value="1"/>
</dbReference>
<evidence type="ECO:0000256" key="1">
    <source>
        <dbReference type="ARBA" id="ARBA00022723"/>
    </source>
</evidence>
<keyword evidence="2" id="KW-0378">Hydrolase</keyword>
<dbReference type="InterPro" id="IPR023696">
    <property type="entry name" value="Ureohydrolase_dom_sf"/>
</dbReference>
<dbReference type="CDD" id="cd09990">
    <property type="entry name" value="Agmatinase-like"/>
    <property type="match status" value="1"/>
</dbReference>
<proteinExistence type="inferred from homology"/>
<evidence type="ECO:0000256" key="3">
    <source>
        <dbReference type="ARBA" id="ARBA00022808"/>
    </source>
</evidence>
<sequence length="304" mass="31963">MTADAPQSECRSWRSIADLLGHHPQARAALMGAPLAEGSLTPGRCDLAPGLIRETLKRFSVYDLETGTDLAALAVHDAGDVNLKCVRPADAFEPVRALAANLAERHELVMMLGGNNAVTRPGVHALGDLQATGLITLDAHFDLRDTDCGLVNGNPVRALLEDSLPGENIVQIGLAPFANTRRMHETAKNAGITVHAMSDVRARGVGAIVAEALDQLSARCAHIVVDFDIDVIDRSQCPGAPGARPGGMAVNDFFAAARQIAAHPGVRLVDLTEFDPSLDVSSITALTAGRWACEILAGLSARPA</sequence>
<reference evidence="6 7" key="1">
    <citation type="submission" date="2019-09" db="EMBL/GenBank/DDBJ databases">
        <authorList>
            <person name="Kevbrin V."/>
            <person name="Grouzdev D.S."/>
        </authorList>
    </citation>
    <scope>NUCLEOTIDE SEQUENCE [LARGE SCALE GENOMIC DNA]</scope>
    <source>
        <strain evidence="6 7">G-192</strain>
    </source>
</reference>
<dbReference type="SUPFAM" id="SSF52768">
    <property type="entry name" value="Arginase/deacetylase"/>
    <property type="match status" value="1"/>
</dbReference>
<dbReference type="Proteomes" id="UP000325122">
    <property type="component" value="Unassembled WGS sequence"/>
</dbReference>
<dbReference type="Gene3D" id="3.40.800.10">
    <property type="entry name" value="Ureohydrolase domain"/>
    <property type="match status" value="1"/>
</dbReference>
<evidence type="ECO:0000313" key="6">
    <source>
        <dbReference type="EMBL" id="KAA5803361.1"/>
    </source>
</evidence>
<dbReference type="GO" id="GO:0008783">
    <property type="term" value="F:agmatinase activity"/>
    <property type="evidence" value="ECO:0007669"/>
    <property type="project" value="TreeGrafter"/>
</dbReference>
<dbReference type="GO" id="GO:0046872">
    <property type="term" value="F:metal ion binding"/>
    <property type="evidence" value="ECO:0007669"/>
    <property type="project" value="UniProtKB-KW"/>
</dbReference>
<dbReference type="PROSITE" id="PS51409">
    <property type="entry name" value="ARGINASE_2"/>
    <property type="match status" value="1"/>
</dbReference>
<keyword evidence="4" id="KW-0464">Manganese</keyword>
<dbReference type="AlphaFoldDB" id="A0A5M6ZM67"/>
<keyword evidence="1" id="KW-0479">Metal-binding</keyword>
<dbReference type="GO" id="GO:0006547">
    <property type="term" value="P:L-histidine metabolic process"/>
    <property type="evidence" value="ECO:0007669"/>
    <property type="project" value="UniProtKB-KW"/>
</dbReference>
<keyword evidence="3" id="KW-0369">Histidine metabolism</keyword>
<evidence type="ECO:0000256" key="5">
    <source>
        <dbReference type="PROSITE-ProRule" id="PRU00742"/>
    </source>
</evidence>
<keyword evidence="7" id="KW-1185">Reference proteome</keyword>
<comment type="caution">
    <text evidence="6">The sequence shown here is derived from an EMBL/GenBank/DDBJ whole genome shotgun (WGS) entry which is preliminary data.</text>
</comment>
<dbReference type="RefSeq" id="WP_150022629.1">
    <property type="nucleotide sequence ID" value="NZ_VWOJ01000002.1"/>
</dbReference>
<dbReference type="PANTHER" id="PTHR11358">
    <property type="entry name" value="ARGINASE/AGMATINASE"/>
    <property type="match status" value="1"/>
</dbReference>
<gene>
    <name evidence="6" type="ORF">F1654_06010</name>
</gene>
<evidence type="ECO:0000313" key="7">
    <source>
        <dbReference type="Proteomes" id="UP000325122"/>
    </source>
</evidence>
<accession>A0A5M6ZM67</accession>
<comment type="similarity">
    <text evidence="5">Belongs to the arginase family.</text>
</comment>
<evidence type="ECO:0000256" key="2">
    <source>
        <dbReference type="ARBA" id="ARBA00022801"/>
    </source>
</evidence>
<protein>
    <submittedName>
        <fullName evidence="6">Agmatinase family protein</fullName>
    </submittedName>
</protein>
<dbReference type="EMBL" id="VWOJ01000002">
    <property type="protein sequence ID" value="KAA5803361.1"/>
    <property type="molecule type" value="Genomic_DNA"/>
</dbReference>
<evidence type="ECO:0000256" key="4">
    <source>
        <dbReference type="ARBA" id="ARBA00023211"/>
    </source>
</evidence>